<dbReference type="InterPro" id="IPR036736">
    <property type="entry name" value="ACP-like_sf"/>
</dbReference>
<dbReference type="InterPro" id="IPR023213">
    <property type="entry name" value="CAT-like_dom_sf"/>
</dbReference>
<dbReference type="InterPro" id="IPR045851">
    <property type="entry name" value="AMP-bd_C_sf"/>
</dbReference>
<name>A0A9W8DMF7_9FUNG</name>
<evidence type="ECO:0000259" key="5">
    <source>
        <dbReference type="PROSITE" id="PS50075"/>
    </source>
</evidence>
<dbReference type="AlphaFoldDB" id="A0A9W8DMF7"/>
<keyword evidence="3" id="KW-0436">Ligase</keyword>
<keyword evidence="2" id="KW-0597">Phosphoprotein</keyword>
<evidence type="ECO:0000313" key="7">
    <source>
        <dbReference type="Proteomes" id="UP001150569"/>
    </source>
</evidence>
<dbReference type="Pfam" id="PF00668">
    <property type="entry name" value="Condensation"/>
    <property type="match status" value="1"/>
</dbReference>
<dbReference type="CDD" id="cd05930">
    <property type="entry name" value="A_NRPS"/>
    <property type="match status" value="1"/>
</dbReference>
<dbReference type="GO" id="GO:0005737">
    <property type="term" value="C:cytoplasm"/>
    <property type="evidence" value="ECO:0007669"/>
    <property type="project" value="TreeGrafter"/>
</dbReference>
<evidence type="ECO:0000256" key="2">
    <source>
        <dbReference type="ARBA" id="ARBA00022553"/>
    </source>
</evidence>
<dbReference type="SUPFAM" id="SSF52777">
    <property type="entry name" value="CoA-dependent acyltransferases"/>
    <property type="match status" value="2"/>
</dbReference>
<evidence type="ECO:0000256" key="4">
    <source>
        <dbReference type="SAM" id="MobiDB-lite"/>
    </source>
</evidence>
<keyword evidence="7" id="KW-1185">Reference proteome</keyword>
<feature type="domain" description="Carrier" evidence="5">
    <location>
        <begin position="745"/>
        <end position="821"/>
    </location>
</feature>
<gene>
    <name evidence="6" type="ORF">IWQ60_011298</name>
</gene>
<proteinExistence type="predicted"/>
<dbReference type="InterPro" id="IPR010071">
    <property type="entry name" value="AA_adenyl_dom"/>
</dbReference>
<dbReference type="GO" id="GO:0044550">
    <property type="term" value="P:secondary metabolite biosynthetic process"/>
    <property type="evidence" value="ECO:0007669"/>
    <property type="project" value="TreeGrafter"/>
</dbReference>
<dbReference type="InterPro" id="IPR000873">
    <property type="entry name" value="AMP-dep_synth/lig_dom"/>
</dbReference>
<dbReference type="Gene3D" id="1.10.1200.10">
    <property type="entry name" value="ACP-like"/>
    <property type="match status" value="1"/>
</dbReference>
<dbReference type="InterPro" id="IPR001242">
    <property type="entry name" value="Condensation_dom"/>
</dbReference>
<feature type="region of interest" description="Disordered" evidence="4">
    <location>
        <begin position="1"/>
        <end position="23"/>
    </location>
</feature>
<reference evidence="6" key="1">
    <citation type="submission" date="2022-07" db="EMBL/GenBank/DDBJ databases">
        <title>Phylogenomic reconstructions and comparative analyses of Kickxellomycotina fungi.</title>
        <authorList>
            <person name="Reynolds N.K."/>
            <person name="Stajich J.E."/>
            <person name="Barry K."/>
            <person name="Grigoriev I.V."/>
            <person name="Crous P."/>
            <person name="Smith M.E."/>
        </authorList>
    </citation>
    <scope>NUCLEOTIDE SEQUENCE</scope>
    <source>
        <strain evidence="6">RSA 861</strain>
    </source>
</reference>
<protein>
    <recommendedName>
        <fullName evidence="5">Carrier domain-containing protein</fullName>
    </recommendedName>
</protein>
<dbReference type="InterPro" id="IPR025110">
    <property type="entry name" value="AMP-bd_C"/>
</dbReference>
<keyword evidence="1" id="KW-0596">Phosphopantetheine</keyword>
<dbReference type="Proteomes" id="UP001150569">
    <property type="component" value="Unassembled WGS sequence"/>
</dbReference>
<dbReference type="Pfam" id="PF00501">
    <property type="entry name" value="AMP-binding"/>
    <property type="match status" value="1"/>
</dbReference>
<organism evidence="6 7">
    <name type="scientific">Tieghemiomyces parasiticus</name>
    <dbReference type="NCBI Taxonomy" id="78921"/>
    <lineage>
        <taxon>Eukaryota</taxon>
        <taxon>Fungi</taxon>
        <taxon>Fungi incertae sedis</taxon>
        <taxon>Zoopagomycota</taxon>
        <taxon>Kickxellomycotina</taxon>
        <taxon>Dimargaritomycetes</taxon>
        <taxon>Dimargaritales</taxon>
        <taxon>Dimargaritaceae</taxon>
        <taxon>Tieghemiomyces</taxon>
    </lineage>
</organism>
<feature type="non-terminal residue" evidence="6">
    <location>
        <position position="934"/>
    </location>
</feature>
<dbReference type="PANTHER" id="PTHR45527:SF1">
    <property type="entry name" value="FATTY ACID SYNTHASE"/>
    <property type="match status" value="1"/>
</dbReference>
<dbReference type="Gene3D" id="3.30.300.30">
    <property type="match status" value="1"/>
</dbReference>
<dbReference type="GO" id="GO:0016874">
    <property type="term" value="F:ligase activity"/>
    <property type="evidence" value="ECO:0007669"/>
    <property type="project" value="UniProtKB-KW"/>
</dbReference>
<dbReference type="SUPFAM" id="SSF56801">
    <property type="entry name" value="Acetyl-CoA synthetase-like"/>
    <property type="match status" value="1"/>
</dbReference>
<dbReference type="FunFam" id="3.40.50.980:FF:000001">
    <property type="entry name" value="Non-ribosomal peptide synthetase"/>
    <property type="match status" value="1"/>
</dbReference>
<evidence type="ECO:0000313" key="6">
    <source>
        <dbReference type="EMBL" id="KAJ1909201.1"/>
    </source>
</evidence>
<evidence type="ECO:0000256" key="1">
    <source>
        <dbReference type="ARBA" id="ARBA00022450"/>
    </source>
</evidence>
<dbReference type="PROSITE" id="PS00455">
    <property type="entry name" value="AMP_BINDING"/>
    <property type="match status" value="1"/>
</dbReference>
<dbReference type="SMART" id="SM00823">
    <property type="entry name" value="PKS_PP"/>
    <property type="match status" value="1"/>
</dbReference>
<dbReference type="OrthoDB" id="416786at2759"/>
<dbReference type="Pfam" id="PF13193">
    <property type="entry name" value="AMP-binding_C"/>
    <property type="match status" value="1"/>
</dbReference>
<accession>A0A9W8DMF7</accession>
<dbReference type="Pfam" id="PF00550">
    <property type="entry name" value="PP-binding"/>
    <property type="match status" value="1"/>
</dbReference>
<dbReference type="InterPro" id="IPR042099">
    <property type="entry name" value="ANL_N_sf"/>
</dbReference>
<dbReference type="PRINTS" id="PR00154">
    <property type="entry name" value="AMPBINDING"/>
</dbReference>
<dbReference type="PANTHER" id="PTHR45527">
    <property type="entry name" value="NONRIBOSOMAL PEPTIDE SYNTHETASE"/>
    <property type="match status" value="1"/>
</dbReference>
<sequence length="934" mass="101602">MASLRQPSRPAPAGRTDNPPPTTVLPLTKPVYTEPGYDHVAVVIPLRTDLEPATLSKVTWALLLARFAGAEQAVFGHSQALKSPFDLETMTLGLNVCALHLGPEVKLASAFGKSYLAPDHPSSHREWILSNDYQGKLATVLVVGDCQPHVDKNKPSAQTEQEALNALGAMTQATLVVSCQGDTRSLAIRITFSRSRVVRTAVQELAHQFCIVARALVDAAEDSKQFASMTIADVAWVNESEHQRLLRFAGTISHPDAVNTPTHLLVSEWAARTPGGIALDHAGRTVTYAELDRLTSALAQPLVRNYGARPEIRIALLLPKSIEFVIALFAVLKSGAAYVPIDPEYPEERIRYIIEDSRATLVLAGYESQGRLGNITCPKLLVSNVAVTMSSTEDNACPFVAHHSEPTDLAYIVYTSGTTGQPKGVMVEHGSLASFTVDPTFNDFYGPGQRDLLVLSIGFDGILWSAMKTLCNGGTLVLPGLDLLGDLAGVHTASVTPSFLAKLRPEQFPLLRGIICGGEPCNQRLVNSWSSHCGLVNGYGPTETTVISLTSVLCIDDMITVGRPLHNVLAYIVDDDLHLVPVGAPGQLLIGGLGVARGYCNQPELTAQRFIANPFGPGRVYLTGDRARWLSNGHVDLLGRMDHQVKLRGYRIELEEVEATAISFSTVQLAVASVRNDRLVLFVEPHSVDTSALLDHLRSRLANFMVPDHVAPVTQLPLTTNGKVDRSALSDLAAPVPEASPVDSSDFTEFELRLREAWAQVLSLPVERIGATNDFFRVGGDSISAILLVSKCQQLGFRVTVPLIYECRQLRALAARLTPLATAAAEANQRQVKGPVELTPIQHWFLGLPFRYPHHFNQSFTLRVCTSVTPDQVNRALVQLANHHDILRARFHINDQGAWTQYIPSSEAIPDHVSLTEATVAESDYADRILKVQA</sequence>
<dbReference type="SUPFAM" id="SSF47336">
    <property type="entry name" value="ACP-like"/>
    <property type="match status" value="1"/>
</dbReference>
<dbReference type="GO" id="GO:0043041">
    <property type="term" value="P:amino acid activation for nonribosomal peptide biosynthetic process"/>
    <property type="evidence" value="ECO:0007669"/>
    <property type="project" value="TreeGrafter"/>
</dbReference>
<dbReference type="NCBIfam" id="TIGR01733">
    <property type="entry name" value="AA-adenyl-dom"/>
    <property type="match status" value="1"/>
</dbReference>
<dbReference type="InterPro" id="IPR009081">
    <property type="entry name" value="PP-bd_ACP"/>
</dbReference>
<dbReference type="InterPro" id="IPR020459">
    <property type="entry name" value="AMP-binding"/>
</dbReference>
<dbReference type="InterPro" id="IPR020845">
    <property type="entry name" value="AMP-binding_CS"/>
</dbReference>
<dbReference type="PROSITE" id="PS50075">
    <property type="entry name" value="CARRIER"/>
    <property type="match status" value="1"/>
</dbReference>
<comment type="caution">
    <text evidence="6">The sequence shown here is derived from an EMBL/GenBank/DDBJ whole genome shotgun (WGS) entry which is preliminary data.</text>
</comment>
<dbReference type="Gene3D" id="3.30.559.10">
    <property type="entry name" value="Chloramphenicol acetyltransferase-like domain"/>
    <property type="match status" value="1"/>
</dbReference>
<evidence type="ECO:0000256" key="3">
    <source>
        <dbReference type="ARBA" id="ARBA00022598"/>
    </source>
</evidence>
<dbReference type="Gene3D" id="3.40.50.12780">
    <property type="entry name" value="N-terminal domain of ligase-like"/>
    <property type="match status" value="1"/>
</dbReference>
<dbReference type="GO" id="GO:0031177">
    <property type="term" value="F:phosphopantetheine binding"/>
    <property type="evidence" value="ECO:0007669"/>
    <property type="project" value="InterPro"/>
</dbReference>
<dbReference type="EMBL" id="JANBPT010001244">
    <property type="protein sequence ID" value="KAJ1909201.1"/>
    <property type="molecule type" value="Genomic_DNA"/>
</dbReference>
<dbReference type="InterPro" id="IPR020806">
    <property type="entry name" value="PKS_PP-bd"/>
</dbReference>